<dbReference type="InterPro" id="IPR024083">
    <property type="entry name" value="Fumarase/histidase_N"/>
</dbReference>
<accession>A0A9P8EZV7</accession>
<feature type="non-terminal residue" evidence="2">
    <location>
        <position position="158"/>
    </location>
</feature>
<protein>
    <submittedName>
        <fullName evidence="2">Fumarate hydratase</fullName>
    </submittedName>
</protein>
<dbReference type="AlphaFoldDB" id="A0A9P8EZV7"/>
<dbReference type="GO" id="GO:0006108">
    <property type="term" value="P:malate metabolic process"/>
    <property type="evidence" value="ECO:0007669"/>
    <property type="project" value="TreeGrafter"/>
</dbReference>
<dbReference type="GO" id="GO:0006106">
    <property type="term" value="P:fumarate metabolic process"/>
    <property type="evidence" value="ECO:0007669"/>
    <property type="project" value="InterPro"/>
</dbReference>
<sequence length="158" mass="17102">SIMFRTGSAAVKRGSSFAGAALRARNQTPRLATLRQFSTSFQMAQQTRAESDAFGEIPVAADRYWGAQTERSLSNFKINQPHDRMPPQVVRAFGILKGAAATVNMKFGLDEKVGKAIQQAASEVASGKLDDHFPLVVWQTGSGTQSNMNANEVISNRA</sequence>
<dbReference type="PANTHER" id="PTHR11444:SF1">
    <property type="entry name" value="FUMARATE HYDRATASE, MITOCHONDRIAL"/>
    <property type="match status" value="1"/>
</dbReference>
<reference evidence="2" key="2">
    <citation type="submission" date="2021-08" db="EMBL/GenBank/DDBJ databases">
        <authorList>
            <person name="Gostincar C."/>
            <person name="Sun X."/>
            <person name="Song Z."/>
            <person name="Gunde-Cimerman N."/>
        </authorList>
    </citation>
    <scope>NUCLEOTIDE SEQUENCE</scope>
    <source>
        <strain evidence="2">EXF-9298</strain>
    </source>
</reference>
<dbReference type="SUPFAM" id="SSF48557">
    <property type="entry name" value="L-aspartase-like"/>
    <property type="match status" value="1"/>
</dbReference>
<feature type="non-terminal residue" evidence="2">
    <location>
        <position position="1"/>
    </location>
</feature>
<organism evidence="2 3">
    <name type="scientific">Aureobasidium melanogenum</name>
    <name type="common">Aureobasidium pullulans var. melanogenum</name>
    <dbReference type="NCBI Taxonomy" id="46634"/>
    <lineage>
        <taxon>Eukaryota</taxon>
        <taxon>Fungi</taxon>
        <taxon>Dikarya</taxon>
        <taxon>Ascomycota</taxon>
        <taxon>Pezizomycotina</taxon>
        <taxon>Dothideomycetes</taxon>
        <taxon>Dothideomycetidae</taxon>
        <taxon>Dothideales</taxon>
        <taxon>Saccotheciaceae</taxon>
        <taxon>Aureobasidium</taxon>
    </lineage>
</organism>
<dbReference type="Gene3D" id="1.10.275.10">
    <property type="entry name" value="Fumarase/aspartase (N-terminal domain)"/>
    <property type="match status" value="1"/>
</dbReference>
<dbReference type="InterPro" id="IPR008948">
    <property type="entry name" value="L-Aspartase-like"/>
</dbReference>
<name>A0A9P8EZV7_AURME</name>
<dbReference type="GO" id="GO:0005739">
    <property type="term" value="C:mitochondrion"/>
    <property type="evidence" value="ECO:0007669"/>
    <property type="project" value="TreeGrafter"/>
</dbReference>
<reference evidence="2" key="1">
    <citation type="journal article" date="2021" name="J Fungi (Basel)">
        <title>Virulence traits and population genomics of the black yeast Aureobasidium melanogenum.</title>
        <authorList>
            <person name="Cernosa A."/>
            <person name="Sun X."/>
            <person name="Gostincar C."/>
            <person name="Fang C."/>
            <person name="Gunde-Cimerman N."/>
            <person name="Song Z."/>
        </authorList>
    </citation>
    <scope>NUCLEOTIDE SEQUENCE</scope>
    <source>
        <strain evidence="2">EXF-9298</strain>
    </source>
</reference>
<dbReference type="InterPro" id="IPR022761">
    <property type="entry name" value="Fumarate_lyase_N"/>
</dbReference>
<evidence type="ECO:0000313" key="3">
    <source>
        <dbReference type="Proteomes" id="UP000729357"/>
    </source>
</evidence>
<dbReference type="InterPro" id="IPR005677">
    <property type="entry name" value="Fum_hydII"/>
</dbReference>
<dbReference type="FunFam" id="1.10.275.10:FF:000001">
    <property type="entry name" value="Fumarate hydratase, mitochondrial"/>
    <property type="match status" value="1"/>
</dbReference>
<dbReference type="GO" id="GO:0004333">
    <property type="term" value="F:fumarate hydratase activity"/>
    <property type="evidence" value="ECO:0007669"/>
    <property type="project" value="InterPro"/>
</dbReference>
<evidence type="ECO:0000259" key="1">
    <source>
        <dbReference type="Pfam" id="PF00206"/>
    </source>
</evidence>
<dbReference type="Proteomes" id="UP000729357">
    <property type="component" value="Unassembled WGS sequence"/>
</dbReference>
<feature type="domain" description="Fumarate lyase N-terminal" evidence="1">
    <location>
        <begin position="55"/>
        <end position="155"/>
    </location>
</feature>
<gene>
    <name evidence="2" type="ORF">KCU98_g23387</name>
</gene>
<evidence type="ECO:0000313" key="2">
    <source>
        <dbReference type="EMBL" id="KAG9913183.1"/>
    </source>
</evidence>
<dbReference type="PANTHER" id="PTHR11444">
    <property type="entry name" value="ASPARTATEAMMONIA/ARGININOSUCCINATE/ADENYLOSUCCINATE LYASE"/>
    <property type="match status" value="1"/>
</dbReference>
<proteinExistence type="predicted"/>
<comment type="caution">
    <text evidence="2">The sequence shown here is derived from an EMBL/GenBank/DDBJ whole genome shotgun (WGS) entry which is preliminary data.</text>
</comment>
<dbReference type="EMBL" id="JAHFXS010010103">
    <property type="protein sequence ID" value="KAG9913183.1"/>
    <property type="molecule type" value="Genomic_DNA"/>
</dbReference>
<keyword evidence="3" id="KW-1185">Reference proteome</keyword>
<dbReference type="GO" id="GO:0006099">
    <property type="term" value="P:tricarboxylic acid cycle"/>
    <property type="evidence" value="ECO:0007669"/>
    <property type="project" value="TreeGrafter"/>
</dbReference>
<dbReference type="Pfam" id="PF00206">
    <property type="entry name" value="Lyase_1"/>
    <property type="match status" value="1"/>
</dbReference>